<evidence type="ECO:0008006" key="5">
    <source>
        <dbReference type="Google" id="ProtNLM"/>
    </source>
</evidence>
<gene>
    <name evidence="3" type="ORF">AT727_22875</name>
</gene>
<dbReference type="OrthoDB" id="1804665at2"/>
<feature type="chain" id="PRO_5038435478" description="Prokaryotic membrane lipoprotein lipid attachment site profile" evidence="2">
    <location>
        <begin position="25"/>
        <end position="392"/>
    </location>
</feature>
<dbReference type="Gene3D" id="2.120.10.30">
    <property type="entry name" value="TolB, C-terminal domain"/>
    <property type="match status" value="1"/>
</dbReference>
<feature type="signal peptide" evidence="2">
    <location>
        <begin position="1"/>
        <end position="24"/>
    </location>
</feature>
<protein>
    <recommendedName>
        <fullName evidence="5">Prokaryotic membrane lipoprotein lipid attachment site profile</fullName>
    </recommendedName>
</protein>
<evidence type="ECO:0000313" key="4">
    <source>
        <dbReference type="Proteomes" id="UP000054623"/>
    </source>
</evidence>
<dbReference type="SUPFAM" id="SSF82171">
    <property type="entry name" value="DPP6 N-terminal domain-like"/>
    <property type="match status" value="1"/>
</dbReference>
<dbReference type="Proteomes" id="UP000054623">
    <property type="component" value="Unassembled WGS sequence"/>
</dbReference>
<keyword evidence="2" id="KW-0732">Signal</keyword>
<comment type="caution">
    <text evidence="3">The sequence shown here is derived from an EMBL/GenBank/DDBJ whole genome shotgun (WGS) entry which is preliminary data.</text>
</comment>
<dbReference type="InterPro" id="IPR011042">
    <property type="entry name" value="6-blade_b-propeller_TolB-like"/>
</dbReference>
<name>A0A0W1JHD6_DESHA</name>
<reference evidence="3 4" key="1">
    <citation type="submission" date="2015-12" db="EMBL/GenBank/DDBJ databases">
        <title>Draft Genome Sequence of Desulfitobacterium hafniense Strain DH, a Sulfate-reducing Bacterium Isolated from Paddy Soils.</title>
        <authorList>
            <person name="Bao P."/>
            <person name="Zhang X."/>
            <person name="Li G."/>
        </authorList>
    </citation>
    <scope>NUCLEOTIDE SEQUENCE [LARGE SCALE GENOMIC DNA]</scope>
    <source>
        <strain evidence="3 4">DH</strain>
    </source>
</reference>
<feature type="region of interest" description="Disordered" evidence="1">
    <location>
        <begin position="26"/>
        <end position="56"/>
    </location>
</feature>
<proteinExistence type="predicted"/>
<dbReference type="AlphaFoldDB" id="A0A0W1JHD6"/>
<evidence type="ECO:0000256" key="2">
    <source>
        <dbReference type="SAM" id="SignalP"/>
    </source>
</evidence>
<accession>A0A0W1JHD6</accession>
<organism evidence="3 4">
    <name type="scientific">Desulfitobacterium hafniense</name>
    <name type="common">Desulfitobacterium frappieri</name>
    <dbReference type="NCBI Taxonomy" id="49338"/>
    <lineage>
        <taxon>Bacteria</taxon>
        <taxon>Bacillati</taxon>
        <taxon>Bacillota</taxon>
        <taxon>Clostridia</taxon>
        <taxon>Eubacteriales</taxon>
        <taxon>Desulfitobacteriaceae</taxon>
        <taxon>Desulfitobacterium</taxon>
    </lineage>
</organism>
<evidence type="ECO:0000313" key="3">
    <source>
        <dbReference type="EMBL" id="KTE91386.1"/>
    </source>
</evidence>
<dbReference type="EMBL" id="LOCK01000027">
    <property type="protein sequence ID" value="KTE91386.1"/>
    <property type="molecule type" value="Genomic_DNA"/>
</dbReference>
<sequence>MNKLTKTAGIAALGLSLILTGCSAFPGQSKGDPQPVDQAGSKEPDSADLTDEQKSKAREKIESALNANQEIFQITWSPDQEQVLYIQPGGASKKGLDEAYLWQIGKEEARFVRDVQPTVRSLSWSPDSKHFIISEKLAEGAINSIVNAETLQESSFNPKSMDTPVWKPDSTAIAYGNEFHEYGETWGFLEIYTLGDQDSDYLWKAKDTYYRVESWDQEGNINYTEEDIPGQKTQKKSTQNIRPSISGIHLGDTREQVMAALGKNYQETAPSGETGHFPEPVYRWDYEGIKVFIGADSGKVLEINATSPQAVTDLGVKVGDKAEKVFAAYRSKYVEPESIHGGTLYGIFKVEGAAALAFNFDTDPAQYPRQIKPDHKVTGMVLTYPEIMDDSF</sequence>
<dbReference type="PROSITE" id="PS51257">
    <property type="entry name" value="PROKAR_LIPOPROTEIN"/>
    <property type="match status" value="1"/>
</dbReference>
<evidence type="ECO:0000256" key="1">
    <source>
        <dbReference type="SAM" id="MobiDB-lite"/>
    </source>
</evidence>
<dbReference type="RefSeq" id="WP_011459684.1">
    <property type="nucleotide sequence ID" value="NZ_JAYFNZ010000049.1"/>
</dbReference>
<feature type="compositionally biased region" description="Basic and acidic residues" evidence="1">
    <location>
        <begin position="40"/>
        <end position="56"/>
    </location>
</feature>